<reference evidence="1" key="5">
    <citation type="journal article" date="2021" name="G3 (Bethesda)">
        <title>Aegilops tauschii genome assembly Aet v5.0 features greater sequence contiguity and improved annotation.</title>
        <authorList>
            <person name="Wang L."/>
            <person name="Zhu T."/>
            <person name="Rodriguez J.C."/>
            <person name="Deal K.R."/>
            <person name="Dubcovsky J."/>
            <person name="McGuire P.E."/>
            <person name="Lux T."/>
            <person name="Spannagl M."/>
            <person name="Mayer K.F.X."/>
            <person name="Baldrich P."/>
            <person name="Meyers B.C."/>
            <person name="Huo N."/>
            <person name="Gu Y.Q."/>
            <person name="Zhou H."/>
            <person name="Devos K.M."/>
            <person name="Bennetzen J.L."/>
            <person name="Unver T."/>
            <person name="Budak H."/>
            <person name="Gulick P.J."/>
            <person name="Galiba G."/>
            <person name="Kalapos B."/>
            <person name="Nelson D.R."/>
            <person name="Li P."/>
            <person name="You F.M."/>
            <person name="Luo M.C."/>
            <person name="Dvorak J."/>
        </authorList>
    </citation>
    <scope>NUCLEOTIDE SEQUENCE [LARGE SCALE GENOMIC DNA]</scope>
    <source>
        <strain evidence="1">cv. AL8/78</strain>
    </source>
</reference>
<reference evidence="1" key="3">
    <citation type="journal article" date="2017" name="Nature">
        <title>Genome sequence of the progenitor of the wheat D genome Aegilops tauschii.</title>
        <authorList>
            <person name="Luo M.C."/>
            <person name="Gu Y.Q."/>
            <person name="Puiu D."/>
            <person name="Wang H."/>
            <person name="Twardziok S.O."/>
            <person name="Deal K.R."/>
            <person name="Huo N."/>
            <person name="Zhu T."/>
            <person name="Wang L."/>
            <person name="Wang Y."/>
            <person name="McGuire P.E."/>
            <person name="Liu S."/>
            <person name="Long H."/>
            <person name="Ramasamy R.K."/>
            <person name="Rodriguez J.C."/>
            <person name="Van S.L."/>
            <person name="Yuan L."/>
            <person name="Wang Z."/>
            <person name="Xia Z."/>
            <person name="Xiao L."/>
            <person name="Anderson O.D."/>
            <person name="Ouyang S."/>
            <person name="Liang Y."/>
            <person name="Zimin A.V."/>
            <person name="Pertea G."/>
            <person name="Qi P."/>
            <person name="Bennetzen J.L."/>
            <person name="Dai X."/>
            <person name="Dawson M.W."/>
            <person name="Muller H.G."/>
            <person name="Kugler K."/>
            <person name="Rivarola-Duarte L."/>
            <person name="Spannagl M."/>
            <person name="Mayer K.F.X."/>
            <person name="Lu F.H."/>
            <person name="Bevan M.W."/>
            <person name="Leroy P."/>
            <person name="Li P."/>
            <person name="You F.M."/>
            <person name="Sun Q."/>
            <person name="Liu Z."/>
            <person name="Lyons E."/>
            <person name="Wicker T."/>
            <person name="Salzberg S.L."/>
            <person name="Devos K.M."/>
            <person name="Dvorak J."/>
        </authorList>
    </citation>
    <scope>NUCLEOTIDE SEQUENCE [LARGE SCALE GENOMIC DNA]</scope>
    <source>
        <strain evidence="1">cv. AL8/78</strain>
    </source>
</reference>
<accession>A0A453GCB6</accession>
<proteinExistence type="predicted"/>
<keyword evidence="2" id="KW-1185">Reference proteome</keyword>
<name>A0A453GCB6_AEGTS</name>
<dbReference type="AlphaFoldDB" id="A0A453GCB6"/>
<evidence type="ECO:0000313" key="2">
    <source>
        <dbReference type="Proteomes" id="UP000015105"/>
    </source>
</evidence>
<dbReference type="Proteomes" id="UP000015105">
    <property type="component" value="Chromosome 3D"/>
</dbReference>
<reference evidence="1" key="4">
    <citation type="submission" date="2019-03" db="UniProtKB">
        <authorList>
            <consortium name="EnsemblPlants"/>
        </authorList>
    </citation>
    <scope>IDENTIFICATION</scope>
</reference>
<dbReference type="EnsemblPlants" id="AET3Gv20954900.1">
    <property type="protein sequence ID" value="AET3Gv20954900.1"/>
    <property type="gene ID" value="AET3Gv20954900"/>
</dbReference>
<organism evidence="1 2">
    <name type="scientific">Aegilops tauschii subsp. strangulata</name>
    <name type="common">Goatgrass</name>
    <dbReference type="NCBI Taxonomy" id="200361"/>
    <lineage>
        <taxon>Eukaryota</taxon>
        <taxon>Viridiplantae</taxon>
        <taxon>Streptophyta</taxon>
        <taxon>Embryophyta</taxon>
        <taxon>Tracheophyta</taxon>
        <taxon>Spermatophyta</taxon>
        <taxon>Magnoliopsida</taxon>
        <taxon>Liliopsida</taxon>
        <taxon>Poales</taxon>
        <taxon>Poaceae</taxon>
        <taxon>BOP clade</taxon>
        <taxon>Pooideae</taxon>
        <taxon>Triticodae</taxon>
        <taxon>Triticeae</taxon>
        <taxon>Triticinae</taxon>
        <taxon>Aegilops</taxon>
    </lineage>
</organism>
<reference evidence="2" key="2">
    <citation type="journal article" date="2017" name="Nat. Plants">
        <title>The Aegilops tauschii genome reveals multiple impacts of transposons.</title>
        <authorList>
            <person name="Zhao G."/>
            <person name="Zou C."/>
            <person name="Li K."/>
            <person name="Wang K."/>
            <person name="Li T."/>
            <person name="Gao L."/>
            <person name="Zhang X."/>
            <person name="Wang H."/>
            <person name="Yang Z."/>
            <person name="Liu X."/>
            <person name="Jiang W."/>
            <person name="Mao L."/>
            <person name="Kong X."/>
            <person name="Jiao Y."/>
            <person name="Jia J."/>
        </authorList>
    </citation>
    <scope>NUCLEOTIDE SEQUENCE [LARGE SCALE GENOMIC DNA]</scope>
    <source>
        <strain evidence="2">cv. AL8/78</strain>
    </source>
</reference>
<dbReference type="Gramene" id="AET3Gv20954900.1">
    <property type="protein sequence ID" value="AET3Gv20954900.1"/>
    <property type="gene ID" value="AET3Gv20954900"/>
</dbReference>
<protein>
    <submittedName>
        <fullName evidence="1">Uncharacterized protein</fullName>
    </submittedName>
</protein>
<reference evidence="2" key="1">
    <citation type="journal article" date="2014" name="Science">
        <title>Ancient hybridizations among the ancestral genomes of bread wheat.</title>
        <authorList>
            <consortium name="International Wheat Genome Sequencing Consortium,"/>
            <person name="Marcussen T."/>
            <person name="Sandve S.R."/>
            <person name="Heier L."/>
            <person name="Spannagl M."/>
            <person name="Pfeifer M."/>
            <person name="Jakobsen K.S."/>
            <person name="Wulff B.B."/>
            <person name="Steuernagel B."/>
            <person name="Mayer K.F."/>
            <person name="Olsen O.A."/>
        </authorList>
    </citation>
    <scope>NUCLEOTIDE SEQUENCE [LARGE SCALE GENOMIC DNA]</scope>
    <source>
        <strain evidence="2">cv. AL8/78</strain>
    </source>
</reference>
<evidence type="ECO:0000313" key="1">
    <source>
        <dbReference type="EnsemblPlants" id="AET3Gv20954900.1"/>
    </source>
</evidence>
<sequence>MVEGAHARKFLVLSEDDHRHRWRAPPIHPSLWAPSDQLQLACRPLLYSDSAATFQFHTELSSVPQ</sequence>